<accession>A0A8S0WL59</accession>
<feature type="compositionally biased region" description="Acidic residues" evidence="1">
    <location>
        <begin position="142"/>
        <end position="161"/>
    </location>
</feature>
<evidence type="ECO:0000256" key="1">
    <source>
        <dbReference type="SAM" id="MobiDB-lite"/>
    </source>
</evidence>
<dbReference type="GO" id="GO:0003700">
    <property type="term" value="F:DNA-binding transcription factor activity"/>
    <property type="evidence" value="ECO:0007669"/>
    <property type="project" value="InterPro"/>
</dbReference>
<keyword evidence="4" id="KW-1185">Reference proteome</keyword>
<protein>
    <recommendedName>
        <fullName evidence="2">BZIP domain-containing protein</fullName>
    </recommendedName>
</protein>
<evidence type="ECO:0000313" key="3">
    <source>
        <dbReference type="EMBL" id="CAA7265097.1"/>
    </source>
</evidence>
<comment type="caution">
    <text evidence="3">The sequence shown here is derived from an EMBL/GenBank/DDBJ whole genome shotgun (WGS) entry which is preliminary data.</text>
</comment>
<dbReference type="SUPFAM" id="SSF57959">
    <property type="entry name" value="Leucine zipper domain"/>
    <property type="match status" value="1"/>
</dbReference>
<feature type="compositionally biased region" description="Basic residues" evidence="1">
    <location>
        <begin position="120"/>
        <end position="135"/>
    </location>
</feature>
<evidence type="ECO:0000259" key="2">
    <source>
        <dbReference type="PROSITE" id="PS00036"/>
    </source>
</evidence>
<dbReference type="AlphaFoldDB" id="A0A8S0WL59"/>
<feature type="compositionally biased region" description="Basic residues" evidence="1">
    <location>
        <begin position="167"/>
        <end position="182"/>
    </location>
</feature>
<dbReference type="InterPro" id="IPR004827">
    <property type="entry name" value="bZIP"/>
</dbReference>
<evidence type="ECO:0000313" key="4">
    <source>
        <dbReference type="Proteomes" id="UP000467700"/>
    </source>
</evidence>
<dbReference type="EMBL" id="CACVBS010000046">
    <property type="protein sequence ID" value="CAA7265097.1"/>
    <property type="molecule type" value="Genomic_DNA"/>
</dbReference>
<reference evidence="3 4" key="1">
    <citation type="submission" date="2020-01" db="EMBL/GenBank/DDBJ databases">
        <authorList>
            <person name="Gupta K D."/>
        </authorList>
    </citation>
    <scope>NUCLEOTIDE SEQUENCE [LARGE SCALE GENOMIC DNA]</scope>
</reference>
<dbReference type="OrthoDB" id="2257100at2759"/>
<feature type="compositionally biased region" description="Polar residues" evidence="1">
    <location>
        <begin position="23"/>
        <end position="50"/>
    </location>
</feature>
<feature type="compositionally biased region" description="Low complexity" evidence="1">
    <location>
        <begin position="51"/>
        <end position="63"/>
    </location>
</feature>
<feature type="compositionally biased region" description="Low complexity" evidence="1">
    <location>
        <begin position="103"/>
        <end position="112"/>
    </location>
</feature>
<feature type="region of interest" description="Disordered" evidence="1">
    <location>
        <begin position="1"/>
        <end position="182"/>
    </location>
</feature>
<organism evidence="3 4">
    <name type="scientific">Cyclocybe aegerita</name>
    <name type="common">Black poplar mushroom</name>
    <name type="synonym">Agrocybe aegerita</name>
    <dbReference type="NCBI Taxonomy" id="1973307"/>
    <lineage>
        <taxon>Eukaryota</taxon>
        <taxon>Fungi</taxon>
        <taxon>Dikarya</taxon>
        <taxon>Basidiomycota</taxon>
        <taxon>Agaricomycotina</taxon>
        <taxon>Agaricomycetes</taxon>
        <taxon>Agaricomycetidae</taxon>
        <taxon>Agaricales</taxon>
        <taxon>Agaricineae</taxon>
        <taxon>Bolbitiaceae</taxon>
        <taxon>Cyclocybe</taxon>
    </lineage>
</organism>
<dbReference type="InterPro" id="IPR046347">
    <property type="entry name" value="bZIP_sf"/>
</dbReference>
<dbReference type="Proteomes" id="UP000467700">
    <property type="component" value="Unassembled WGS sequence"/>
</dbReference>
<gene>
    <name evidence="3" type="ORF">AAE3_LOCUS7025</name>
</gene>
<sequence length="227" mass="25131">MQSSEPVPCNAKDEPTPGDLLMSQYTSLYDPQAPSSTANLSGISPASFTMSLSAPSTPSTPLHTHNRSISSESAASLVERSVPSRIHPSLQAYQFGRPPRISPEPSSSTSSPSHPPPNPNHRRAVKPGPSRKRPAHQALSNSDDDEDLSEELDPLDPDATEEEKKAYNRRRNTLAARRSRARRAQEFQQLKEENTRLTRETAVWKERALMMERVLAAHGYPIPSFSR</sequence>
<name>A0A8S0WL59_CYCAE</name>
<proteinExistence type="predicted"/>
<dbReference type="PROSITE" id="PS00036">
    <property type="entry name" value="BZIP_BASIC"/>
    <property type="match status" value="1"/>
</dbReference>
<feature type="domain" description="BZIP" evidence="2">
    <location>
        <begin position="169"/>
        <end position="182"/>
    </location>
</feature>